<evidence type="ECO:0000313" key="2">
    <source>
        <dbReference type="Ensembl" id="ENSNMLP00000017439.1"/>
    </source>
</evidence>
<name>A0A8C6T7D2_9GOBI</name>
<proteinExistence type="predicted"/>
<feature type="domain" description="DDE-1" evidence="1">
    <location>
        <begin position="2"/>
        <end position="53"/>
    </location>
</feature>
<protein>
    <recommendedName>
        <fullName evidence="1">DDE-1 domain-containing protein</fullName>
    </recommendedName>
</protein>
<evidence type="ECO:0000313" key="3">
    <source>
        <dbReference type="Proteomes" id="UP000694523"/>
    </source>
</evidence>
<dbReference type="Pfam" id="PF03184">
    <property type="entry name" value="DDE_1"/>
    <property type="match status" value="1"/>
</dbReference>
<evidence type="ECO:0000259" key="1">
    <source>
        <dbReference type="Pfam" id="PF03184"/>
    </source>
</evidence>
<dbReference type="GO" id="GO:0003676">
    <property type="term" value="F:nucleic acid binding"/>
    <property type="evidence" value="ECO:0007669"/>
    <property type="project" value="InterPro"/>
</dbReference>
<reference evidence="2" key="1">
    <citation type="submission" date="2025-08" db="UniProtKB">
        <authorList>
            <consortium name="Ensembl"/>
        </authorList>
    </citation>
    <scope>IDENTIFICATION</scope>
</reference>
<dbReference type="AlphaFoldDB" id="A0A8C6T7D2"/>
<dbReference type="Ensembl" id="ENSNMLT00000019623.1">
    <property type="protein sequence ID" value="ENSNMLP00000017439.1"/>
    <property type="gene ID" value="ENSNMLG00000011531.1"/>
</dbReference>
<reference evidence="2" key="2">
    <citation type="submission" date="2025-09" db="UniProtKB">
        <authorList>
            <consortium name="Ensembl"/>
        </authorList>
    </citation>
    <scope>IDENTIFICATION</scope>
</reference>
<sequence>VEFKVLLLVDNAGGHAADLSYDGVQIEFLPPNTTSLIQTMDQGIIHAFKALYTPAAHNPPGCSLDEVQHSAVDTAVNLAKQLGETAVMI</sequence>
<accession>A0A8C6T7D2</accession>
<dbReference type="InterPro" id="IPR004875">
    <property type="entry name" value="DDE_SF_endonuclease_dom"/>
</dbReference>
<organism evidence="2 3">
    <name type="scientific">Neogobius melanostomus</name>
    <name type="common">round goby</name>
    <dbReference type="NCBI Taxonomy" id="47308"/>
    <lineage>
        <taxon>Eukaryota</taxon>
        <taxon>Metazoa</taxon>
        <taxon>Chordata</taxon>
        <taxon>Craniata</taxon>
        <taxon>Vertebrata</taxon>
        <taxon>Euteleostomi</taxon>
        <taxon>Actinopterygii</taxon>
        <taxon>Neopterygii</taxon>
        <taxon>Teleostei</taxon>
        <taxon>Neoteleostei</taxon>
        <taxon>Acanthomorphata</taxon>
        <taxon>Gobiaria</taxon>
        <taxon>Gobiiformes</taxon>
        <taxon>Gobioidei</taxon>
        <taxon>Gobiidae</taxon>
        <taxon>Benthophilinae</taxon>
        <taxon>Neogobiini</taxon>
        <taxon>Neogobius</taxon>
    </lineage>
</organism>
<dbReference type="Proteomes" id="UP000694523">
    <property type="component" value="Unplaced"/>
</dbReference>
<keyword evidence="3" id="KW-1185">Reference proteome</keyword>